<evidence type="ECO:0000256" key="1">
    <source>
        <dbReference type="ARBA" id="ARBA00006739"/>
    </source>
</evidence>
<protein>
    <recommendedName>
        <fullName evidence="4">Glycosyltransferase 2-like domain-containing protein</fullName>
    </recommendedName>
</protein>
<evidence type="ECO:0000259" key="4">
    <source>
        <dbReference type="Pfam" id="PF00535"/>
    </source>
</evidence>
<reference evidence="5 6" key="1">
    <citation type="submission" date="2018-04" db="EMBL/GenBank/DDBJ databases">
        <title>Genomic Encyclopedia of Type Strains, Phase III (KMG-III): the genomes of soil and plant-associated and newly described type strains.</title>
        <authorList>
            <person name="Whitman W."/>
        </authorList>
    </citation>
    <scope>NUCLEOTIDE SEQUENCE [LARGE SCALE GENOMIC DNA]</scope>
    <source>
        <strain evidence="5 6">NW12</strain>
    </source>
</reference>
<keyword evidence="2" id="KW-0328">Glycosyltransferase</keyword>
<name>A0A2T4YW28_9SPHN</name>
<evidence type="ECO:0000313" key="5">
    <source>
        <dbReference type="EMBL" id="PTM47981.1"/>
    </source>
</evidence>
<comment type="caution">
    <text evidence="5">The sequence shown here is derived from an EMBL/GenBank/DDBJ whole genome shotgun (WGS) entry which is preliminary data.</text>
</comment>
<dbReference type="InterPro" id="IPR001173">
    <property type="entry name" value="Glyco_trans_2-like"/>
</dbReference>
<organism evidence="5 6">
    <name type="scientific">Sphingomonas aerolata</name>
    <dbReference type="NCBI Taxonomy" id="185951"/>
    <lineage>
        <taxon>Bacteria</taxon>
        <taxon>Pseudomonadati</taxon>
        <taxon>Pseudomonadota</taxon>
        <taxon>Alphaproteobacteria</taxon>
        <taxon>Sphingomonadales</taxon>
        <taxon>Sphingomonadaceae</taxon>
        <taxon>Sphingomonas</taxon>
    </lineage>
</organism>
<accession>A0A2T4YW28</accession>
<keyword evidence="6" id="KW-1185">Reference proteome</keyword>
<keyword evidence="3" id="KW-0808">Transferase</keyword>
<dbReference type="CDD" id="cd04186">
    <property type="entry name" value="GT_2_like_c"/>
    <property type="match status" value="1"/>
</dbReference>
<dbReference type="InterPro" id="IPR029044">
    <property type="entry name" value="Nucleotide-diphossugar_trans"/>
</dbReference>
<dbReference type="AlphaFoldDB" id="A0A2T4YW28"/>
<sequence>MTYSDSHELPRVTLVTVTYNAASVFDDFWQSLSKQVDVEWALIVVDNASVDKTSAKLALIERDPRVTVVRSPINTGAAEGNNIGVRLAMARADPYIILCNNDIVFDSNILTGLIRAKQRLSPGAVSPVLVFGDNRSATWFEMGSFSTLFGVRCVHHSSFDALPSQSYLTSYAPTTFLLFDREVIESVGELDADYFAYWEDADYVWRARKKGYKLWVNPHTVVVHKVSQSSGGFGSLYSNHQYYKNQIRFARKHFGRVVCGYTVATSLLRIGARWALRRDPLPLTKAKMLGLQAGILALRG</sequence>
<dbReference type="Pfam" id="PF00535">
    <property type="entry name" value="Glycos_transf_2"/>
    <property type="match status" value="1"/>
</dbReference>
<dbReference type="EMBL" id="PZZN01000001">
    <property type="protein sequence ID" value="PTM47981.1"/>
    <property type="molecule type" value="Genomic_DNA"/>
</dbReference>
<dbReference type="PANTHER" id="PTHR43179">
    <property type="entry name" value="RHAMNOSYLTRANSFERASE WBBL"/>
    <property type="match status" value="1"/>
</dbReference>
<gene>
    <name evidence="5" type="ORF">C8J24_1388</name>
</gene>
<dbReference type="SUPFAM" id="SSF53448">
    <property type="entry name" value="Nucleotide-diphospho-sugar transferases"/>
    <property type="match status" value="1"/>
</dbReference>
<dbReference type="Proteomes" id="UP000240996">
    <property type="component" value="Unassembled WGS sequence"/>
</dbReference>
<dbReference type="PANTHER" id="PTHR43179:SF12">
    <property type="entry name" value="GALACTOFURANOSYLTRANSFERASE GLFT2"/>
    <property type="match status" value="1"/>
</dbReference>
<evidence type="ECO:0000256" key="3">
    <source>
        <dbReference type="ARBA" id="ARBA00022679"/>
    </source>
</evidence>
<evidence type="ECO:0000256" key="2">
    <source>
        <dbReference type="ARBA" id="ARBA00022676"/>
    </source>
</evidence>
<comment type="similarity">
    <text evidence="1">Belongs to the glycosyltransferase 2 family.</text>
</comment>
<proteinExistence type="inferred from homology"/>
<feature type="domain" description="Glycosyltransferase 2-like" evidence="4">
    <location>
        <begin position="14"/>
        <end position="185"/>
    </location>
</feature>
<dbReference type="Gene3D" id="3.90.550.10">
    <property type="entry name" value="Spore Coat Polysaccharide Biosynthesis Protein SpsA, Chain A"/>
    <property type="match status" value="1"/>
</dbReference>
<evidence type="ECO:0000313" key="6">
    <source>
        <dbReference type="Proteomes" id="UP000240996"/>
    </source>
</evidence>
<dbReference type="GO" id="GO:0016757">
    <property type="term" value="F:glycosyltransferase activity"/>
    <property type="evidence" value="ECO:0007669"/>
    <property type="project" value="UniProtKB-KW"/>
</dbReference>